<dbReference type="Proteomes" id="UP001198163">
    <property type="component" value="Unassembled WGS sequence"/>
</dbReference>
<evidence type="ECO:0000313" key="3">
    <source>
        <dbReference type="Proteomes" id="UP001198163"/>
    </source>
</evidence>
<feature type="chain" id="PRO_5042128284" evidence="1">
    <location>
        <begin position="29"/>
        <end position="365"/>
    </location>
</feature>
<feature type="signal peptide" evidence="1">
    <location>
        <begin position="1"/>
        <end position="28"/>
    </location>
</feature>
<dbReference type="AlphaFoldDB" id="A0AAE3JIZ7"/>
<sequence length="365" mass="40371">MKTVRFLFAQLVCFVLSASGALSSQEAAAPSHALSGVWENSGRFVEIQEPDKLRIVLKPYYGFVYEDFGWIPCGIEPYYPPDPGETQDSGDNSGPPAAASARIFRLGLQRKGARGGDSIPVAVLGNGLYLDFFRPLPVEISPPLETPETGGNPFAGLEGYWIQQGNASAIRLHPEEPKDDFFCYLFLSDRYWRIRYWKTDARYRDRRAEFPALSGYTARVPKFLKVGETLYTCVTGTGTVLRNYETGRLQLDSGADAFGESSATGGPAAAGDAAQFAVRFIPDAVVYEGTADFAAKPVKIVLSPDESFFALGDPWLVRADIADLDAEITAHNGKRRPPRKPVFDYMDLVFEWDEIERIRNNGRVP</sequence>
<evidence type="ECO:0000256" key="1">
    <source>
        <dbReference type="SAM" id="SignalP"/>
    </source>
</evidence>
<protein>
    <submittedName>
        <fullName evidence="2">Uncharacterized protein</fullName>
    </submittedName>
</protein>
<gene>
    <name evidence="2" type="ORF">K7J14_03155</name>
</gene>
<comment type="caution">
    <text evidence="2">The sequence shown here is derived from an EMBL/GenBank/DDBJ whole genome shotgun (WGS) entry which is preliminary data.</text>
</comment>
<evidence type="ECO:0000313" key="2">
    <source>
        <dbReference type="EMBL" id="MCD1653695.1"/>
    </source>
</evidence>
<accession>A0AAE3JIZ7</accession>
<proteinExistence type="predicted"/>
<name>A0AAE3JIZ7_9SPIR</name>
<keyword evidence="1" id="KW-0732">Signal</keyword>
<reference evidence="2" key="1">
    <citation type="submission" date="2021-08" db="EMBL/GenBank/DDBJ databases">
        <title>Comparative analyses of Brucepasteria parasyntrophica and Teretinema zuelzerae.</title>
        <authorList>
            <person name="Song Y."/>
            <person name="Brune A."/>
        </authorList>
    </citation>
    <scope>NUCLEOTIDE SEQUENCE</scope>
    <source>
        <strain evidence="2">DSM 1903</strain>
    </source>
</reference>
<keyword evidence="3" id="KW-1185">Reference proteome</keyword>
<organism evidence="2 3">
    <name type="scientific">Teretinema zuelzerae</name>
    <dbReference type="NCBI Taxonomy" id="156"/>
    <lineage>
        <taxon>Bacteria</taxon>
        <taxon>Pseudomonadati</taxon>
        <taxon>Spirochaetota</taxon>
        <taxon>Spirochaetia</taxon>
        <taxon>Spirochaetales</taxon>
        <taxon>Treponemataceae</taxon>
        <taxon>Teretinema</taxon>
    </lineage>
</organism>
<dbReference type="RefSeq" id="WP_230753007.1">
    <property type="nucleotide sequence ID" value="NZ_JAINWA010000001.1"/>
</dbReference>
<dbReference type="EMBL" id="JAINWA010000001">
    <property type="protein sequence ID" value="MCD1653695.1"/>
    <property type="molecule type" value="Genomic_DNA"/>
</dbReference>